<organism evidence="2 3">
    <name type="scientific">Strongyloides papillosus</name>
    <name type="common">Intestinal threadworm</name>
    <dbReference type="NCBI Taxonomy" id="174720"/>
    <lineage>
        <taxon>Eukaryota</taxon>
        <taxon>Metazoa</taxon>
        <taxon>Ecdysozoa</taxon>
        <taxon>Nematoda</taxon>
        <taxon>Chromadorea</taxon>
        <taxon>Rhabditida</taxon>
        <taxon>Tylenchina</taxon>
        <taxon>Panagrolaimomorpha</taxon>
        <taxon>Strongyloidoidea</taxon>
        <taxon>Strongyloididae</taxon>
        <taxon>Strongyloides</taxon>
    </lineage>
</organism>
<sequence>MDFFTQNILISGGSGTGKSTTVCIGLAAHFLSRRTNADNVANNDDNGNGGDEFRPGFNGDDQYSNVHADAAQLSFRFMPRNSNRRNEEMDGNLDGRTNASNQNSTNPTQSSHAVVPHNSDLLNTNQGNHEVNVPPFVRATGNNAHIFNRFGPFRAFHHFNPTGINIYIDNDNRINRSGYSHAVVPHNSDRLNTNQGNYEVNTPLEVRPSNTDGNISNESGSCGTLVLYNSNGMNIFHGANESNGNSTVRADGSHRNSANRFGSPNANYTINEEDMISIDSYSSDSDSKEDNKCGNQCTSEIVYRNGKAFAFVVAYKTVTCNEIAACLRYLVPQMNVVAITGAANWATNYEDICRADALIITFDHLEFFYRTAWTVYFPDLQFYVVEEAVSMSHRRHITSLEYFLENFVDRRAIQILIISRIISSADALMYKQLVGNLYTRCDLTRNDGVHGNNQEEIPNILLGQFRG</sequence>
<dbReference type="Proteomes" id="UP000046392">
    <property type="component" value="Unplaced"/>
</dbReference>
<feature type="compositionally biased region" description="Low complexity" evidence="1">
    <location>
        <begin position="97"/>
        <end position="111"/>
    </location>
</feature>
<evidence type="ECO:0000313" key="2">
    <source>
        <dbReference type="Proteomes" id="UP000046392"/>
    </source>
</evidence>
<keyword evidence="2" id="KW-1185">Reference proteome</keyword>
<dbReference type="SUPFAM" id="SSF52540">
    <property type="entry name" value="P-loop containing nucleoside triphosphate hydrolases"/>
    <property type="match status" value="1"/>
</dbReference>
<accession>A0A0N5BUP6</accession>
<evidence type="ECO:0000256" key="1">
    <source>
        <dbReference type="SAM" id="MobiDB-lite"/>
    </source>
</evidence>
<protein>
    <submittedName>
        <fullName evidence="3">Helicase ATP-binding domain-containing protein</fullName>
    </submittedName>
</protein>
<feature type="compositionally biased region" description="Polar residues" evidence="1">
    <location>
        <begin position="120"/>
        <end position="129"/>
    </location>
</feature>
<reference evidence="3" key="1">
    <citation type="submission" date="2017-02" db="UniProtKB">
        <authorList>
            <consortium name="WormBaseParasite"/>
        </authorList>
    </citation>
    <scope>IDENTIFICATION</scope>
</reference>
<evidence type="ECO:0000313" key="3">
    <source>
        <dbReference type="WBParaSite" id="SPAL_0000956600.1"/>
    </source>
</evidence>
<proteinExistence type="predicted"/>
<feature type="region of interest" description="Disordered" evidence="1">
    <location>
        <begin position="245"/>
        <end position="264"/>
    </location>
</feature>
<feature type="region of interest" description="Disordered" evidence="1">
    <location>
        <begin position="76"/>
        <end position="129"/>
    </location>
</feature>
<dbReference type="InterPro" id="IPR027417">
    <property type="entry name" value="P-loop_NTPase"/>
</dbReference>
<feature type="compositionally biased region" description="Polar residues" evidence="1">
    <location>
        <begin position="255"/>
        <end position="264"/>
    </location>
</feature>
<dbReference type="AlphaFoldDB" id="A0A0N5BUP6"/>
<dbReference type="WBParaSite" id="SPAL_0000956600.1">
    <property type="protein sequence ID" value="SPAL_0000956600.1"/>
    <property type="gene ID" value="SPAL_0000956600"/>
</dbReference>
<name>A0A0N5BUP6_STREA</name>